<dbReference type="AlphaFoldDB" id="A0A8H7WCK6"/>
<evidence type="ECO:0000256" key="1">
    <source>
        <dbReference type="SAM" id="MobiDB-lite"/>
    </source>
</evidence>
<dbReference type="EMBL" id="JAFJYH010000050">
    <property type="protein sequence ID" value="KAG4422357.1"/>
    <property type="molecule type" value="Genomic_DNA"/>
</dbReference>
<protein>
    <submittedName>
        <fullName evidence="2">Uncharacterized protein</fullName>
    </submittedName>
</protein>
<evidence type="ECO:0000313" key="2">
    <source>
        <dbReference type="EMBL" id="KAG4422357.1"/>
    </source>
</evidence>
<reference evidence="2" key="1">
    <citation type="submission" date="2021-02" db="EMBL/GenBank/DDBJ databases">
        <title>Genome sequence Cadophora malorum strain M34.</title>
        <authorList>
            <person name="Stefanovic E."/>
            <person name="Vu D."/>
            <person name="Scully C."/>
            <person name="Dijksterhuis J."/>
            <person name="Roader J."/>
            <person name="Houbraken J."/>
        </authorList>
    </citation>
    <scope>NUCLEOTIDE SEQUENCE</scope>
    <source>
        <strain evidence="2">M34</strain>
    </source>
</reference>
<feature type="region of interest" description="Disordered" evidence="1">
    <location>
        <begin position="213"/>
        <end position="257"/>
    </location>
</feature>
<dbReference type="Proteomes" id="UP000664132">
    <property type="component" value="Unassembled WGS sequence"/>
</dbReference>
<evidence type="ECO:0000313" key="3">
    <source>
        <dbReference type="Proteomes" id="UP000664132"/>
    </source>
</evidence>
<feature type="region of interest" description="Disordered" evidence="1">
    <location>
        <begin position="155"/>
        <end position="201"/>
    </location>
</feature>
<gene>
    <name evidence="2" type="ORF">IFR04_004509</name>
</gene>
<proteinExistence type="predicted"/>
<organism evidence="2 3">
    <name type="scientific">Cadophora malorum</name>
    <dbReference type="NCBI Taxonomy" id="108018"/>
    <lineage>
        <taxon>Eukaryota</taxon>
        <taxon>Fungi</taxon>
        <taxon>Dikarya</taxon>
        <taxon>Ascomycota</taxon>
        <taxon>Pezizomycotina</taxon>
        <taxon>Leotiomycetes</taxon>
        <taxon>Helotiales</taxon>
        <taxon>Ploettnerulaceae</taxon>
        <taxon>Cadophora</taxon>
    </lineage>
</organism>
<keyword evidence="3" id="KW-1185">Reference proteome</keyword>
<name>A0A8H7WCK6_9HELO</name>
<comment type="caution">
    <text evidence="2">The sequence shown here is derived from an EMBL/GenBank/DDBJ whole genome shotgun (WGS) entry which is preliminary data.</text>
</comment>
<accession>A0A8H7WCK6</accession>
<sequence>MHWIEERHVAEHCPEYARAGETYQGKGPDLLTRTTKYLMETNKAQNKEWYGKIKTKMKQSNVQAQKNAQVAGLRHEDPKLSGKPNEEFKKLIAKTQYLNCGTRISNAKRGSVIAKVTWTNPDYYRKFNPVKDTIPANPTWRPLASRPEALEKWRVARSGKPTAQKRVHGQAFSEEEDADKDIASQEGEDKENSDPLSCVTNFVPAKKRLTTAAYKGSSSLRKEKDLGDGGRAVSSGKAASGKGKGKKLPLFGSELSQ</sequence>
<dbReference type="OrthoDB" id="3535136at2759"/>
<feature type="compositionally biased region" description="Low complexity" evidence="1">
    <location>
        <begin position="231"/>
        <end position="241"/>
    </location>
</feature>